<dbReference type="PROSITE" id="PS00061">
    <property type="entry name" value="ADH_SHORT"/>
    <property type="match status" value="1"/>
</dbReference>
<dbReference type="PRINTS" id="PR00081">
    <property type="entry name" value="GDHRDH"/>
</dbReference>
<dbReference type="Proteomes" id="UP000325161">
    <property type="component" value="Chromosome"/>
</dbReference>
<organism evidence="3 4">
    <name type="scientific">Pigmentiphaga aceris</name>
    <dbReference type="NCBI Taxonomy" id="1940612"/>
    <lineage>
        <taxon>Bacteria</taxon>
        <taxon>Pseudomonadati</taxon>
        <taxon>Pseudomonadota</taxon>
        <taxon>Betaproteobacteria</taxon>
        <taxon>Burkholderiales</taxon>
        <taxon>Alcaligenaceae</taxon>
        <taxon>Pigmentiphaga</taxon>
    </lineage>
</organism>
<feature type="domain" description="Ketoreductase" evidence="2">
    <location>
        <begin position="7"/>
        <end position="186"/>
    </location>
</feature>
<gene>
    <name evidence="3" type="ORF">FXN63_23980</name>
</gene>
<dbReference type="Pfam" id="PF13561">
    <property type="entry name" value="adh_short_C2"/>
    <property type="match status" value="1"/>
</dbReference>
<evidence type="ECO:0000259" key="2">
    <source>
        <dbReference type="SMART" id="SM00822"/>
    </source>
</evidence>
<protein>
    <submittedName>
        <fullName evidence="3">SDR family oxidoreductase</fullName>
    </submittedName>
</protein>
<dbReference type="AlphaFoldDB" id="A0A5C0B2S2"/>
<accession>A0A5C0B2S2</accession>
<dbReference type="PANTHER" id="PTHR42760">
    <property type="entry name" value="SHORT-CHAIN DEHYDROGENASES/REDUCTASES FAMILY MEMBER"/>
    <property type="match status" value="1"/>
</dbReference>
<dbReference type="EMBL" id="CP043046">
    <property type="protein sequence ID" value="QEI08555.1"/>
    <property type="molecule type" value="Genomic_DNA"/>
</dbReference>
<dbReference type="Gene3D" id="3.40.50.720">
    <property type="entry name" value="NAD(P)-binding Rossmann-like Domain"/>
    <property type="match status" value="1"/>
</dbReference>
<dbReference type="InterPro" id="IPR057326">
    <property type="entry name" value="KR_dom"/>
</dbReference>
<dbReference type="SMART" id="SM00822">
    <property type="entry name" value="PKS_KR"/>
    <property type="match status" value="1"/>
</dbReference>
<dbReference type="FunFam" id="3.40.50.720:FF:000084">
    <property type="entry name" value="Short-chain dehydrogenase reductase"/>
    <property type="match status" value="1"/>
</dbReference>
<dbReference type="GO" id="GO:0016616">
    <property type="term" value="F:oxidoreductase activity, acting on the CH-OH group of donors, NAD or NADP as acceptor"/>
    <property type="evidence" value="ECO:0007669"/>
    <property type="project" value="UniProtKB-ARBA"/>
</dbReference>
<dbReference type="PRINTS" id="PR00080">
    <property type="entry name" value="SDRFAMILY"/>
</dbReference>
<dbReference type="KEGG" id="pacr:FXN63_23980"/>
<dbReference type="InterPro" id="IPR036291">
    <property type="entry name" value="NAD(P)-bd_dom_sf"/>
</dbReference>
<keyword evidence="4" id="KW-1185">Reference proteome</keyword>
<reference evidence="3 4" key="1">
    <citation type="submission" date="2019-08" db="EMBL/GenBank/DDBJ databases">
        <title>Amphibian skin-associated Pigmentiphaga: genome sequence and occurrence across geography and hosts.</title>
        <authorList>
            <person name="Bletz M.C."/>
            <person name="Bunk B."/>
            <person name="Sproeer C."/>
            <person name="Biwer P."/>
            <person name="Reiter S."/>
            <person name="Rabemananjara F.C.E."/>
            <person name="Schulz S."/>
            <person name="Overmann J."/>
            <person name="Vences M."/>
        </authorList>
    </citation>
    <scope>NUCLEOTIDE SEQUENCE [LARGE SCALE GENOMIC DNA]</scope>
    <source>
        <strain evidence="3 4">Mada1488</strain>
    </source>
</reference>
<dbReference type="GO" id="GO:0030497">
    <property type="term" value="P:fatty acid elongation"/>
    <property type="evidence" value="ECO:0007669"/>
    <property type="project" value="TreeGrafter"/>
</dbReference>
<dbReference type="RefSeq" id="WP_148818026.1">
    <property type="nucleotide sequence ID" value="NZ_CP043046.1"/>
</dbReference>
<comment type="similarity">
    <text evidence="1">Belongs to the short-chain dehydrogenases/reductases (SDR) family.</text>
</comment>
<dbReference type="InterPro" id="IPR002347">
    <property type="entry name" value="SDR_fam"/>
</dbReference>
<dbReference type="SUPFAM" id="SSF51735">
    <property type="entry name" value="NAD(P)-binding Rossmann-fold domains"/>
    <property type="match status" value="1"/>
</dbReference>
<dbReference type="PANTHER" id="PTHR42760:SF135">
    <property type="entry name" value="BLL7886 PROTEIN"/>
    <property type="match status" value="1"/>
</dbReference>
<name>A0A5C0B2S2_9BURK</name>
<dbReference type="InterPro" id="IPR020904">
    <property type="entry name" value="Sc_DH/Rdtase_CS"/>
</dbReference>
<sequence length="250" mass="25447">MGLLDNKVALITGAARGLGAAIARGFVREGATVILADRDLEGAQRTAQDLIEAGAQASAVSLDVTDRTAVAACASQVLASHGGIDILVNNAGIAGGPRFDDAGTPAAWDRVMGVNLQGSFEVSHAFVPLLKARRGCIVNVSSIVAFATGISSTGYVVSKGGVRSLTQVMARDLAAFGIRVNAVAPGLMDTDMAAPQLATEHGTDWFTNRAPLARLGTADEVVGPVVFLASSMATYVTGVVLPVDGGFLAV</sequence>
<evidence type="ECO:0000313" key="3">
    <source>
        <dbReference type="EMBL" id="QEI08555.1"/>
    </source>
</evidence>
<dbReference type="NCBIfam" id="NF005559">
    <property type="entry name" value="PRK07231.1"/>
    <property type="match status" value="1"/>
</dbReference>
<evidence type="ECO:0000256" key="1">
    <source>
        <dbReference type="ARBA" id="ARBA00006484"/>
    </source>
</evidence>
<dbReference type="OrthoDB" id="9806974at2"/>
<proteinExistence type="inferred from homology"/>
<evidence type="ECO:0000313" key="4">
    <source>
        <dbReference type="Proteomes" id="UP000325161"/>
    </source>
</evidence>